<accession>A0A223V4C6</accession>
<dbReference type="Proteomes" id="UP000215244">
    <property type="component" value="Chromosome"/>
</dbReference>
<evidence type="ECO:0000313" key="2">
    <source>
        <dbReference type="Proteomes" id="UP000215244"/>
    </source>
</evidence>
<sequence>MVVVKGGPFGRKGHLNVRWQGEKNRGTIKRIPEYAGKPFNKAQIEFLPWKKRWNILLMCQKKMKRILILFLLFVHSQNGICNI</sequence>
<evidence type="ECO:0000313" key="1">
    <source>
        <dbReference type="EMBL" id="ASV30146.1"/>
    </source>
</evidence>
<name>A0A223V4C6_9FLAO</name>
<keyword evidence="2" id="KW-1185">Reference proteome</keyword>
<gene>
    <name evidence="1" type="ORF">CJ263_07865</name>
</gene>
<reference evidence="1 2" key="1">
    <citation type="submission" date="2017-08" db="EMBL/GenBank/DDBJ databases">
        <title>The complete genome sequence of Maribacter sp. B1, isolated from deep-sea sediment.</title>
        <authorList>
            <person name="Wu Y.-H."/>
            <person name="Cheng H."/>
            <person name="Xu X.-W."/>
        </authorList>
    </citation>
    <scope>NUCLEOTIDE SEQUENCE [LARGE SCALE GENOMIC DNA]</scope>
    <source>
        <strain evidence="1 2">B1</strain>
    </source>
</reference>
<organism evidence="1 2">
    <name type="scientific">Maribacter cobaltidurans</name>
    <dbReference type="NCBI Taxonomy" id="1178778"/>
    <lineage>
        <taxon>Bacteria</taxon>
        <taxon>Pseudomonadati</taxon>
        <taxon>Bacteroidota</taxon>
        <taxon>Flavobacteriia</taxon>
        <taxon>Flavobacteriales</taxon>
        <taxon>Flavobacteriaceae</taxon>
        <taxon>Maribacter</taxon>
    </lineage>
</organism>
<dbReference type="AlphaFoldDB" id="A0A223V4C6"/>
<proteinExistence type="predicted"/>
<dbReference type="KEGG" id="marb:CJ263_07865"/>
<protein>
    <submittedName>
        <fullName evidence="1">Uncharacterized protein</fullName>
    </submittedName>
</protein>
<dbReference type="EMBL" id="CP022957">
    <property type="protein sequence ID" value="ASV30146.1"/>
    <property type="molecule type" value="Genomic_DNA"/>
</dbReference>